<dbReference type="SMART" id="SM00343">
    <property type="entry name" value="ZnF_C2HC"/>
    <property type="match status" value="1"/>
</dbReference>
<dbReference type="EMBL" id="AP019866">
    <property type="protein sequence ID" value="BBM97310.1"/>
    <property type="molecule type" value="Genomic_DNA"/>
</dbReference>
<dbReference type="GO" id="GO:0003676">
    <property type="term" value="F:nucleic acid binding"/>
    <property type="evidence" value="ECO:0007669"/>
    <property type="project" value="InterPro"/>
</dbReference>
<evidence type="ECO:0000313" key="3">
    <source>
        <dbReference type="EMBL" id="BBM97310.1"/>
    </source>
</evidence>
<keyword evidence="1" id="KW-0862">Zinc</keyword>
<dbReference type="AlphaFoldDB" id="A0AAF6ALJ0"/>
<name>A0AAF6ALJ0_MARPO</name>
<sequence length="241" mass="26679">MQALKKMYKQSSGASKLHLMKKLFNLSMLEGVSFITHLSEFNTIVDQLASVAITFDDDVQALLIMSQFPESSQGTVIAVSNSAGKEKLKLSEVVSLVLTEEVRRGSIDSSDSHTSGLALSFEQQRDKISSKYGQNQNRNMSKSKCKGKKSKAKSQVRSIKGECWNCGQTGHMSQTCKAQKMSNNVHEAHVVHDALILAMNSDTESWMIDSGASFYATVNREVLHNYVAWDFGKVYLGDDKP</sequence>
<dbReference type="Proteomes" id="UP001162541">
    <property type="component" value="Chromosome 1"/>
</dbReference>
<feature type="domain" description="CCHC-type" evidence="2">
    <location>
        <begin position="163"/>
        <end position="177"/>
    </location>
</feature>
<evidence type="ECO:0000259" key="2">
    <source>
        <dbReference type="PROSITE" id="PS50158"/>
    </source>
</evidence>
<dbReference type="InterPro" id="IPR036875">
    <property type="entry name" value="Znf_CCHC_sf"/>
</dbReference>
<accession>A0AAF6ALJ0</accession>
<keyword evidence="1" id="KW-0863">Zinc-finger</keyword>
<dbReference type="PANTHER" id="PTHR47592">
    <property type="entry name" value="PBF68 PROTEIN"/>
    <property type="match status" value="1"/>
</dbReference>
<organism evidence="3 4">
    <name type="scientific">Marchantia polymorpha subsp. ruderalis</name>
    <dbReference type="NCBI Taxonomy" id="1480154"/>
    <lineage>
        <taxon>Eukaryota</taxon>
        <taxon>Viridiplantae</taxon>
        <taxon>Streptophyta</taxon>
        <taxon>Embryophyta</taxon>
        <taxon>Marchantiophyta</taxon>
        <taxon>Marchantiopsida</taxon>
        <taxon>Marchantiidae</taxon>
        <taxon>Marchantiales</taxon>
        <taxon>Marchantiaceae</taxon>
        <taxon>Marchantia</taxon>
    </lineage>
</organism>
<dbReference type="PANTHER" id="PTHR47592:SF27">
    <property type="entry name" value="OS08G0421700 PROTEIN"/>
    <property type="match status" value="1"/>
</dbReference>
<proteinExistence type="predicted"/>
<evidence type="ECO:0000256" key="1">
    <source>
        <dbReference type="PROSITE-ProRule" id="PRU00047"/>
    </source>
</evidence>
<protein>
    <recommendedName>
        <fullName evidence="2">CCHC-type domain-containing protein</fullName>
    </recommendedName>
</protein>
<reference evidence="4" key="1">
    <citation type="journal article" date="2020" name="Curr. Biol.">
        <title>Chromatin organization in early land plants reveals an ancestral association between H3K27me3, transposons, and constitutive heterochromatin.</title>
        <authorList>
            <person name="Montgomery S.A."/>
            <person name="Tanizawa Y."/>
            <person name="Galik B."/>
            <person name="Wang N."/>
            <person name="Ito T."/>
            <person name="Mochizuki T."/>
            <person name="Akimcheva S."/>
            <person name="Bowman J.L."/>
            <person name="Cognat V."/>
            <person name="Marechal-Drouard L."/>
            <person name="Ekker H."/>
            <person name="Hong S.F."/>
            <person name="Kohchi T."/>
            <person name="Lin S.S."/>
            <person name="Liu L.D."/>
            <person name="Nakamura Y."/>
            <person name="Valeeva L.R."/>
            <person name="Shakirov E.V."/>
            <person name="Shippen D.E."/>
            <person name="Wei W.L."/>
            <person name="Yagura M."/>
            <person name="Yamaoka S."/>
            <person name="Yamato K.T."/>
            <person name="Liu C."/>
            <person name="Berger F."/>
        </authorList>
    </citation>
    <scope>NUCLEOTIDE SEQUENCE [LARGE SCALE GENOMIC DNA]</scope>
    <source>
        <strain evidence="4">Tak-1</strain>
    </source>
</reference>
<dbReference type="SUPFAM" id="SSF57756">
    <property type="entry name" value="Retrovirus zinc finger-like domains"/>
    <property type="match status" value="1"/>
</dbReference>
<gene>
    <name evidence="3" type="ORF">Mp_1g04700</name>
</gene>
<evidence type="ECO:0000313" key="4">
    <source>
        <dbReference type="Proteomes" id="UP001162541"/>
    </source>
</evidence>
<dbReference type="GO" id="GO:0008270">
    <property type="term" value="F:zinc ion binding"/>
    <property type="evidence" value="ECO:0007669"/>
    <property type="project" value="UniProtKB-KW"/>
</dbReference>
<dbReference type="Pfam" id="PF14223">
    <property type="entry name" value="Retrotran_gag_2"/>
    <property type="match status" value="1"/>
</dbReference>
<dbReference type="InterPro" id="IPR001878">
    <property type="entry name" value="Znf_CCHC"/>
</dbReference>
<dbReference type="Pfam" id="PF00098">
    <property type="entry name" value="zf-CCHC"/>
    <property type="match status" value="1"/>
</dbReference>
<dbReference type="PROSITE" id="PS50158">
    <property type="entry name" value="ZF_CCHC"/>
    <property type="match status" value="1"/>
</dbReference>
<keyword evidence="1" id="KW-0479">Metal-binding</keyword>